<keyword evidence="7" id="KW-1185">Reference proteome</keyword>
<sequence>MASINDVAKLAKVSKSTVSLVINNTGYVSLATKQKVQAAMKELNYIPSQLAKNLSNKKSHLVGVVVPDVIHPFFATFVKAIEKELYEHGYMTMVCSTLGREKVELEYLQWLNRQTMDGLIMCVHTLEIEDYQATSRPIVSLDRFLSPNIPMVSSDHLQAAHLTVEQLRKNGCKKVVQFSGTSKGNIGADTFVEECARLFVEEQEELIIHPMPKHTFALEEYFKVAQEALDKYPDAQAFIGTDMVITQCLKVAWKKGIQIPEQLKLIAYDGTQITQMGPLAISAVVQPIEQLAVEAAAQLIAKIEGLPERKQSVPLAVSWSPGETCAIIND</sequence>
<reference evidence="7" key="1">
    <citation type="journal article" date="2019" name="Int. J. Syst. Evol. Microbiol.">
        <title>The Global Catalogue of Microorganisms (GCM) 10K type strain sequencing project: providing services to taxonomists for standard genome sequencing and annotation.</title>
        <authorList>
            <consortium name="The Broad Institute Genomics Platform"/>
            <consortium name="The Broad Institute Genome Sequencing Center for Infectious Disease"/>
            <person name="Wu L."/>
            <person name="Ma J."/>
        </authorList>
    </citation>
    <scope>NUCLEOTIDE SEQUENCE [LARGE SCALE GENOMIC DNA]</scope>
    <source>
        <strain evidence="7">CGMCC 1.19032</strain>
    </source>
</reference>
<dbReference type="CDD" id="cd01392">
    <property type="entry name" value="HTH_LacI"/>
    <property type="match status" value="1"/>
</dbReference>
<proteinExistence type="predicted"/>
<accession>A0ABV9MVE9</accession>
<keyword evidence="3 6" id="KW-0238">DNA-binding</keyword>
<dbReference type="SMART" id="SM00354">
    <property type="entry name" value="HTH_LACI"/>
    <property type="match status" value="1"/>
</dbReference>
<dbReference type="PROSITE" id="PS00356">
    <property type="entry name" value="HTH_LACI_1"/>
    <property type="match status" value="1"/>
</dbReference>
<keyword evidence="1" id="KW-0678">Repressor</keyword>
<feature type="domain" description="HTH lacI-type" evidence="5">
    <location>
        <begin position="2"/>
        <end position="56"/>
    </location>
</feature>
<dbReference type="SUPFAM" id="SSF53822">
    <property type="entry name" value="Periplasmic binding protein-like I"/>
    <property type="match status" value="1"/>
</dbReference>
<dbReference type="Pfam" id="PF00356">
    <property type="entry name" value="LacI"/>
    <property type="match status" value="1"/>
</dbReference>
<dbReference type="CDD" id="cd06291">
    <property type="entry name" value="PBP1_Qymf-like"/>
    <property type="match status" value="1"/>
</dbReference>
<dbReference type="InterPro" id="IPR000843">
    <property type="entry name" value="HTH_LacI"/>
</dbReference>
<dbReference type="Pfam" id="PF00532">
    <property type="entry name" value="Peripla_BP_1"/>
    <property type="match status" value="1"/>
</dbReference>
<dbReference type="Proteomes" id="UP001595969">
    <property type="component" value="Unassembled WGS sequence"/>
</dbReference>
<dbReference type="InterPro" id="IPR028082">
    <property type="entry name" value="Peripla_BP_I"/>
</dbReference>
<organism evidence="6 7">
    <name type="scientific">Enterococcus lemanii</name>
    <dbReference type="NCBI Taxonomy" id="1159752"/>
    <lineage>
        <taxon>Bacteria</taxon>
        <taxon>Bacillati</taxon>
        <taxon>Bacillota</taxon>
        <taxon>Bacilli</taxon>
        <taxon>Lactobacillales</taxon>
        <taxon>Enterococcaceae</taxon>
        <taxon>Enterococcus</taxon>
    </lineage>
</organism>
<dbReference type="PROSITE" id="PS50932">
    <property type="entry name" value="HTH_LACI_2"/>
    <property type="match status" value="1"/>
</dbReference>
<dbReference type="PANTHER" id="PTHR30146:SF95">
    <property type="entry name" value="RIBOSE OPERON REPRESSOR"/>
    <property type="match status" value="1"/>
</dbReference>
<keyword evidence="4" id="KW-0804">Transcription</keyword>
<dbReference type="EMBL" id="JBHSGS010000040">
    <property type="protein sequence ID" value="MFC4719485.1"/>
    <property type="molecule type" value="Genomic_DNA"/>
</dbReference>
<evidence type="ECO:0000256" key="4">
    <source>
        <dbReference type="ARBA" id="ARBA00023163"/>
    </source>
</evidence>
<dbReference type="SUPFAM" id="SSF47413">
    <property type="entry name" value="lambda repressor-like DNA-binding domains"/>
    <property type="match status" value="1"/>
</dbReference>
<evidence type="ECO:0000256" key="1">
    <source>
        <dbReference type="ARBA" id="ARBA00022491"/>
    </source>
</evidence>
<gene>
    <name evidence="6" type="ORF">ACFO5I_07035</name>
</gene>
<dbReference type="Gene3D" id="1.10.260.40">
    <property type="entry name" value="lambda repressor-like DNA-binding domains"/>
    <property type="match status" value="1"/>
</dbReference>
<keyword evidence="2" id="KW-0805">Transcription regulation</keyword>
<comment type="caution">
    <text evidence="6">The sequence shown here is derived from an EMBL/GenBank/DDBJ whole genome shotgun (WGS) entry which is preliminary data.</text>
</comment>
<evidence type="ECO:0000256" key="3">
    <source>
        <dbReference type="ARBA" id="ARBA00023125"/>
    </source>
</evidence>
<evidence type="ECO:0000313" key="6">
    <source>
        <dbReference type="EMBL" id="MFC4719485.1"/>
    </source>
</evidence>
<evidence type="ECO:0000313" key="7">
    <source>
        <dbReference type="Proteomes" id="UP001595969"/>
    </source>
</evidence>
<dbReference type="InterPro" id="IPR010982">
    <property type="entry name" value="Lambda_DNA-bd_dom_sf"/>
</dbReference>
<protein>
    <submittedName>
        <fullName evidence="6">LacI family DNA-binding transcriptional regulator</fullName>
    </submittedName>
</protein>
<evidence type="ECO:0000256" key="2">
    <source>
        <dbReference type="ARBA" id="ARBA00023015"/>
    </source>
</evidence>
<dbReference type="RefSeq" id="WP_204653139.1">
    <property type="nucleotide sequence ID" value="NZ_JAFBFD010000005.1"/>
</dbReference>
<dbReference type="InterPro" id="IPR001761">
    <property type="entry name" value="Peripla_BP/Lac1_sug-bd_dom"/>
</dbReference>
<dbReference type="GO" id="GO:0003677">
    <property type="term" value="F:DNA binding"/>
    <property type="evidence" value="ECO:0007669"/>
    <property type="project" value="UniProtKB-KW"/>
</dbReference>
<dbReference type="PANTHER" id="PTHR30146">
    <property type="entry name" value="LACI-RELATED TRANSCRIPTIONAL REPRESSOR"/>
    <property type="match status" value="1"/>
</dbReference>
<evidence type="ECO:0000259" key="5">
    <source>
        <dbReference type="PROSITE" id="PS50932"/>
    </source>
</evidence>
<name>A0ABV9MVE9_9ENTE</name>
<dbReference type="Gene3D" id="3.40.50.2300">
    <property type="match status" value="2"/>
</dbReference>